<organism evidence="2 3">
    <name type="scientific">Rotaria magnacalcarata</name>
    <dbReference type="NCBI Taxonomy" id="392030"/>
    <lineage>
        <taxon>Eukaryota</taxon>
        <taxon>Metazoa</taxon>
        <taxon>Spiralia</taxon>
        <taxon>Gnathifera</taxon>
        <taxon>Rotifera</taxon>
        <taxon>Eurotatoria</taxon>
        <taxon>Bdelloidea</taxon>
        <taxon>Philodinida</taxon>
        <taxon>Philodinidae</taxon>
        <taxon>Rotaria</taxon>
    </lineage>
</organism>
<evidence type="ECO:0000313" key="3">
    <source>
        <dbReference type="Proteomes" id="UP000681967"/>
    </source>
</evidence>
<protein>
    <submittedName>
        <fullName evidence="2">Uncharacterized protein</fullName>
    </submittedName>
</protein>
<feature type="compositionally biased region" description="Acidic residues" evidence="1">
    <location>
        <begin position="39"/>
        <end position="56"/>
    </location>
</feature>
<gene>
    <name evidence="2" type="ORF">BYL167_LOCUS41472</name>
</gene>
<accession>A0A8S2ZUG2</accession>
<proteinExistence type="predicted"/>
<dbReference type="Proteomes" id="UP000681967">
    <property type="component" value="Unassembled WGS sequence"/>
</dbReference>
<feature type="region of interest" description="Disordered" evidence="1">
    <location>
        <begin position="31"/>
        <end position="56"/>
    </location>
</feature>
<dbReference type="AlphaFoldDB" id="A0A8S2ZUG2"/>
<sequence>MQTGNTALDIKLPKLTEPYLNSTTLPKMIVRHSKGNNTVDDDNDDDDDPDTSTDDEEHFKQYIFFVNSFHN</sequence>
<name>A0A8S2ZUG2_9BILA</name>
<feature type="non-terminal residue" evidence="2">
    <location>
        <position position="71"/>
    </location>
</feature>
<dbReference type="EMBL" id="CAJOBH010105307">
    <property type="protein sequence ID" value="CAF4633768.1"/>
    <property type="molecule type" value="Genomic_DNA"/>
</dbReference>
<evidence type="ECO:0000313" key="2">
    <source>
        <dbReference type="EMBL" id="CAF4633768.1"/>
    </source>
</evidence>
<reference evidence="2" key="1">
    <citation type="submission" date="2021-02" db="EMBL/GenBank/DDBJ databases">
        <authorList>
            <person name="Nowell W R."/>
        </authorList>
    </citation>
    <scope>NUCLEOTIDE SEQUENCE</scope>
</reference>
<comment type="caution">
    <text evidence="2">The sequence shown here is derived from an EMBL/GenBank/DDBJ whole genome shotgun (WGS) entry which is preliminary data.</text>
</comment>
<evidence type="ECO:0000256" key="1">
    <source>
        <dbReference type="SAM" id="MobiDB-lite"/>
    </source>
</evidence>